<organism evidence="2 3">
    <name type="scientific">Cyclostephanos tholiformis</name>
    <dbReference type="NCBI Taxonomy" id="382380"/>
    <lineage>
        <taxon>Eukaryota</taxon>
        <taxon>Sar</taxon>
        <taxon>Stramenopiles</taxon>
        <taxon>Ochrophyta</taxon>
        <taxon>Bacillariophyta</taxon>
        <taxon>Coscinodiscophyceae</taxon>
        <taxon>Thalassiosirophycidae</taxon>
        <taxon>Stephanodiscales</taxon>
        <taxon>Stephanodiscaceae</taxon>
        <taxon>Cyclostephanos</taxon>
    </lineage>
</organism>
<dbReference type="EMBL" id="JALLPB020000184">
    <property type="protein sequence ID" value="KAL3815770.1"/>
    <property type="molecule type" value="Genomic_DNA"/>
</dbReference>
<feature type="compositionally biased region" description="Basic and acidic residues" evidence="1">
    <location>
        <begin position="461"/>
        <end position="471"/>
    </location>
</feature>
<dbReference type="AlphaFoldDB" id="A0ABD3RS35"/>
<evidence type="ECO:0000313" key="3">
    <source>
        <dbReference type="Proteomes" id="UP001530377"/>
    </source>
</evidence>
<accession>A0ABD3RS35</accession>
<feature type="region of interest" description="Disordered" evidence="1">
    <location>
        <begin position="561"/>
        <end position="581"/>
    </location>
</feature>
<comment type="caution">
    <text evidence="2">The sequence shown here is derived from an EMBL/GenBank/DDBJ whole genome shotgun (WGS) entry which is preliminary data.</text>
</comment>
<feature type="compositionally biased region" description="Basic residues" evidence="1">
    <location>
        <begin position="322"/>
        <end position="332"/>
    </location>
</feature>
<evidence type="ECO:0000313" key="2">
    <source>
        <dbReference type="EMBL" id="KAL3815770.1"/>
    </source>
</evidence>
<name>A0ABD3RS35_9STRA</name>
<reference evidence="2 3" key="1">
    <citation type="submission" date="2024-10" db="EMBL/GenBank/DDBJ databases">
        <title>Updated reference genomes for cyclostephanoid diatoms.</title>
        <authorList>
            <person name="Roberts W.R."/>
            <person name="Alverson A.J."/>
        </authorList>
    </citation>
    <scope>NUCLEOTIDE SEQUENCE [LARGE SCALE GENOMIC DNA]</scope>
    <source>
        <strain evidence="2 3">AJA228-03</strain>
    </source>
</reference>
<proteinExistence type="predicted"/>
<protein>
    <submittedName>
        <fullName evidence="2">Uncharacterized protein</fullName>
    </submittedName>
</protein>
<gene>
    <name evidence="2" type="ORF">ACHAXA_008820</name>
</gene>
<feature type="compositionally biased region" description="Basic residues" evidence="1">
    <location>
        <begin position="449"/>
        <end position="460"/>
    </location>
</feature>
<feature type="region of interest" description="Disordered" evidence="1">
    <location>
        <begin position="299"/>
        <end position="344"/>
    </location>
</feature>
<sequence length="581" mass="64493">MILNERVSGEDDEEDSCQSGTQAGIDSVNRLWASPPFNSDCSEVWSLPMSAEAMKNSLYPSNTGNWQTDAYNQCARDFGVDPQVAEIEKQCLGDDPDQCIDLGETAASIIVYQKVCMTYNAANYQSYLQTCRDVAIDICEGSIHDKIMEQCSGKWTSITTITLSELMGMCEDQVNSMVPISTETPTFMPTKISSGDRSDRNECRGGYPYDSGTFCFEARQQCCSSVKKYDQWQSFCRYYGLPYPAELSGSITPWLFNAVDCTMCGSVECTAVAADLTLGGIEAELDGLDIIFDDEDSADFEDEDTTDRRPTKKPTRKPNGNRNRRPTKKPTKKPNGNRSGRNECKGGYPYDSGTFCFDARQQCCSSVKKYDQWESFCRYYGLPYPGGLFGGITPWLFNSVDCTMCGSIEAELDGVDIISDDEDSAGFEDEDTTNRRPTKKPTKKPNGNRNRRPTKKPTKKPKGDRSGRNECRGGYPYDSGTFCFDARQQCCSSVKKYDQWESFCRYYGLPDPAELSGSITPWLFNSVDCTMCGSAKCALGDSDLDVGGIEAEFDGVDIISDDEDSAGFEDEDIEDAFVSPQ</sequence>
<feature type="compositionally biased region" description="Acidic residues" evidence="1">
    <location>
        <begin position="421"/>
        <end position="431"/>
    </location>
</feature>
<keyword evidence="3" id="KW-1185">Reference proteome</keyword>
<feature type="compositionally biased region" description="Acidic residues" evidence="1">
    <location>
        <begin position="561"/>
        <end position="575"/>
    </location>
</feature>
<feature type="region of interest" description="Disordered" evidence="1">
    <location>
        <begin position="421"/>
        <end position="471"/>
    </location>
</feature>
<feature type="region of interest" description="Disordered" evidence="1">
    <location>
        <begin position="1"/>
        <end position="21"/>
    </location>
</feature>
<evidence type="ECO:0000256" key="1">
    <source>
        <dbReference type="SAM" id="MobiDB-lite"/>
    </source>
</evidence>
<dbReference type="Proteomes" id="UP001530377">
    <property type="component" value="Unassembled WGS sequence"/>
</dbReference>